<evidence type="ECO:0000256" key="1">
    <source>
        <dbReference type="ARBA" id="ARBA00022630"/>
    </source>
</evidence>
<dbReference type="InterPro" id="IPR036010">
    <property type="entry name" value="2Fe-2S_ferredoxin-like_sf"/>
</dbReference>
<sequence>MPTVTIGDRTITVEPGTRLVLAIEQAGIAIGHRCGGYARCTTCRVAFAAGEPDEMTAAEYAKLSERGLLGQYRLSCQIVCDRDMVIAEVPMTLASQGWTDTGPAPEPTVTPDPATHPRATLAQG</sequence>
<dbReference type="PROSITE" id="PS51085">
    <property type="entry name" value="2FE2S_FER_2"/>
    <property type="match status" value="1"/>
</dbReference>
<evidence type="ECO:0000313" key="6">
    <source>
        <dbReference type="Proteomes" id="UP000078287"/>
    </source>
</evidence>
<keyword evidence="2" id="KW-0274">FAD</keyword>
<dbReference type="STRING" id="1707952.A6A03_06510"/>
<dbReference type="OrthoDB" id="9810588at2"/>
<dbReference type="Gene3D" id="3.10.20.30">
    <property type="match status" value="1"/>
</dbReference>
<dbReference type="PANTHER" id="PTHR43644">
    <property type="entry name" value="NA(+)-TRANSLOCATING NADH-QUINONE REDUCTASE SUBUNIT"/>
    <property type="match status" value="1"/>
</dbReference>
<evidence type="ECO:0000259" key="4">
    <source>
        <dbReference type="PROSITE" id="PS51085"/>
    </source>
</evidence>
<dbReference type="InterPro" id="IPR001041">
    <property type="entry name" value="2Fe-2S_ferredoxin-type"/>
</dbReference>
<organism evidence="5 6">
    <name type="scientific">Chloroflexus islandicus</name>
    <dbReference type="NCBI Taxonomy" id="1707952"/>
    <lineage>
        <taxon>Bacteria</taxon>
        <taxon>Bacillati</taxon>
        <taxon>Chloroflexota</taxon>
        <taxon>Chloroflexia</taxon>
        <taxon>Chloroflexales</taxon>
        <taxon>Chloroflexineae</taxon>
        <taxon>Chloroflexaceae</taxon>
        <taxon>Chloroflexus</taxon>
    </lineage>
</organism>
<feature type="region of interest" description="Disordered" evidence="3">
    <location>
        <begin position="95"/>
        <end position="124"/>
    </location>
</feature>
<dbReference type="CDD" id="cd00207">
    <property type="entry name" value="fer2"/>
    <property type="match status" value="1"/>
</dbReference>
<dbReference type="RefSeq" id="WP_066782424.1">
    <property type="nucleotide sequence ID" value="NZ_LWQS01000011.1"/>
</dbReference>
<dbReference type="InterPro" id="IPR012675">
    <property type="entry name" value="Beta-grasp_dom_sf"/>
</dbReference>
<keyword evidence="1" id="KW-0285">Flavoprotein</keyword>
<dbReference type="SUPFAM" id="SSF54292">
    <property type="entry name" value="2Fe-2S ferredoxin-like"/>
    <property type="match status" value="1"/>
</dbReference>
<proteinExistence type="predicted"/>
<accession>A0A178MNV8</accession>
<feature type="domain" description="2Fe-2S ferredoxin-type" evidence="4">
    <location>
        <begin position="2"/>
        <end position="92"/>
    </location>
</feature>
<evidence type="ECO:0000256" key="3">
    <source>
        <dbReference type="SAM" id="MobiDB-lite"/>
    </source>
</evidence>
<evidence type="ECO:0000256" key="2">
    <source>
        <dbReference type="ARBA" id="ARBA00022827"/>
    </source>
</evidence>
<protein>
    <submittedName>
        <fullName evidence="5">(2Fe-2S)-binding protein</fullName>
    </submittedName>
</protein>
<dbReference type="EMBL" id="LWQS01000011">
    <property type="protein sequence ID" value="OAN49707.1"/>
    <property type="molecule type" value="Genomic_DNA"/>
</dbReference>
<gene>
    <name evidence="5" type="ORF">A6A03_06510</name>
</gene>
<dbReference type="Pfam" id="PF00111">
    <property type="entry name" value="Fer2"/>
    <property type="match status" value="1"/>
</dbReference>
<dbReference type="GO" id="GO:0051536">
    <property type="term" value="F:iron-sulfur cluster binding"/>
    <property type="evidence" value="ECO:0007669"/>
    <property type="project" value="InterPro"/>
</dbReference>
<reference evidence="5 6" key="1">
    <citation type="submission" date="2016-04" db="EMBL/GenBank/DDBJ databases">
        <title>Chloroflexus islandicus sp. nov., a thermophilic filamentous anoxygenic phototrophic bacterium from geyser Strokkur (Iceland).</title>
        <authorList>
            <person name="Gaisin V.A."/>
            <person name="Kalashnikov A.M."/>
            <person name="Sukhacheva M.V."/>
            <person name="Grouzdev D.S."/>
            <person name="Ivanov T.M."/>
            <person name="Kuznetsov B."/>
            <person name="Gorlenko V.M."/>
        </authorList>
    </citation>
    <scope>NUCLEOTIDE SEQUENCE [LARGE SCALE GENOMIC DNA]</scope>
    <source>
        <strain evidence="6">isl-2</strain>
    </source>
</reference>
<comment type="caution">
    <text evidence="5">The sequence shown here is derived from an EMBL/GenBank/DDBJ whole genome shotgun (WGS) entry which is preliminary data.</text>
</comment>
<dbReference type="Proteomes" id="UP000078287">
    <property type="component" value="Unassembled WGS sequence"/>
</dbReference>
<name>A0A178MNV8_9CHLR</name>
<keyword evidence="6" id="KW-1185">Reference proteome</keyword>
<dbReference type="PANTHER" id="PTHR43644:SF1">
    <property type="entry name" value="NAD(P)H-FLAVIN REDUCTASE"/>
    <property type="match status" value="1"/>
</dbReference>
<evidence type="ECO:0000313" key="5">
    <source>
        <dbReference type="EMBL" id="OAN49707.1"/>
    </source>
</evidence>
<dbReference type="AlphaFoldDB" id="A0A178MNV8"/>